<feature type="domain" description="Calcineurin-like phosphoesterase" evidence="3">
    <location>
        <begin position="1"/>
        <end position="152"/>
    </location>
</feature>
<dbReference type="NCBIfam" id="TIGR00040">
    <property type="entry name" value="yfcE"/>
    <property type="match status" value="1"/>
</dbReference>
<dbReference type="InterPro" id="IPR029052">
    <property type="entry name" value="Metallo-depent_PP-like"/>
</dbReference>
<comment type="similarity">
    <text evidence="1 2">Belongs to the metallophosphoesterase superfamily. YfcE family.</text>
</comment>
<comment type="cofactor">
    <cofactor evidence="2">
        <name>a divalent metal cation</name>
        <dbReference type="ChEBI" id="CHEBI:60240"/>
    </cofactor>
</comment>
<dbReference type="InterPro" id="IPR024654">
    <property type="entry name" value="Calcineurin-like_PHP_lpxH"/>
</dbReference>
<proteinExistence type="inferred from homology"/>
<evidence type="ECO:0000256" key="1">
    <source>
        <dbReference type="ARBA" id="ARBA00008950"/>
    </source>
</evidence>
<accession>A0A7C4QGZ3</accession>
<dbReference type="Gene3D" id="3.60.21.10">
    <property type="match status" value="1"/>
</dbReference>
<evidence type="ECO:0000313" key="4">
    <source>
        <dbReference type="EMBL" id="HGT38541.1"/>
    </source>
</evidence>
<dbReference type="InterPro" id="IPR000979">
    <property type="entry name" value="Phosphodiesterase_MJ0936/Vps29"/>
</dbReference>
<dbReference type="SUPFAM" id="SSF56300">
    <property type="entry name" value="Metallo-dependent phosphatases"/>
    <property type="match status" value="1"/>
</dbReference>
<organism evidence="4">
    <name type="scientific">Schlesneria paludicola</name>
    <dbReference type="NCBI Taxonomy" id="360056"/>
    <lineage>
        <taxon>Bacteria</taxon>
        <taxon>Pseudomonadati</taxon>
        <taxon>Planctomycetota</taxon>
        <taxon>Planctomycetia</taxon>
        <taxon>Planctomycetales</taxon>
        <taxon>Planctomycetaceae</taxon>
        <taxon>Schlesneria</taxon>
    </lineage>
</organism>
<evidence type="ECO:0000256" key="2">
    <source>
        <dbReference type="RuleBase" id="RU362039"/>
    </source>
</evidence>
<evidence type="ECO:0000259" key="3">
    <source>
        <dbReference type="Pfam" id="PF12850"/>
    </source>
</evidence>
<dbReference type="GO" id="GO:0046872">
    <property type="term" value="F:metal ion binding"/>
    <property type="evidence" value="ECO:0007669"/>
    <property type="project" value="UniProtKB-KW"/>
</dbReference>
<gene>
    <name evidence="4" type="ORF">ENS64_04670</name>
</gene>
<dbReference type="Pfam" id="PF12850">
    <property type="entry name" value="Metallophos_2"/>
    <property type="match status" value="1"/>
</dbReference>
<dbReference type="PANTHER" id="PTHR43165">
    <property type="entry name" value="METALLOPHOSPHOESTERASE"/>
    <property type="match status" value="1"/>
</dbReference>
<dbReference type="EMBL" id="DSVQ01000010">
    <property type="protein sequence ID" value="HGT38541.1"/>
    <property type="molecule type" value="Genomic_DNA"/>
</dbReference>
<dbReference type="EC" id="3.1.4.-" evidence="2"/>
<keyword evidence="2" id="KW-0479">Metal-binding</keyword>
<dbReference type="PANTHER" id="PTHR43165:SF1">
    <property type="entry name" value="PHOSPHODIESTERASE MJ0936"/>
    <property type="match status" value="1"/>
</dbReference>
<dbReference type="InterPro" id="IPR053193">
    <property type="entry name" value="MetalloPDE_YfcE-like"/>
</dbReference>
<name>A0A7C4QGZ3_9PLAN</name>
<sequence length="166" mass="18314">MRIGIFADAHDHLDHLRAAVNVFNRARCELVVFAGDLVSSFAAPPLRHLKCRILACFGDNEGNKTGVAAGFKILGEIGEPPFGFRTPDGVRIVVTHMLSSLRNDPGEFDVCIFAHTHRAEVFRDDHGRLYVNPGETSGWSFHQPSVALLDTSPLFAQIVRLDHPDT</sequence>
<comment type="caution">
    <text evidence="4">The sequence shown here is derived from an EMBL/GenBank/DDBJ whole genome shotgun (WGS) entry which is preliminary data.</text>
</comment>
<dbReference type="GO" id="GO:0016787">
    <property type="term" value="F:hydrolase activity"/>
    <property type="evidence" value="ECO:0007669"/>
    <property type="project" value="UniProtKB-UniRule"/>
</dbReference>
<protein>
    <recommendedName>
        <fullName evidence="2">Phosphoesterase</fullName>
        <ecNumber evidence="2">3.1.4.-</ecNumber>
    </recommendedName>
</protein>
<reference evidence="4" key="1">
    <citation type="journal article" date="2020" name="mSystems">
        <title>Genome- and Community-Level Interaction Insights into Carbon Utilization and Element Cycling Functions of Hydrothermarchaeota in Hydrothermal Sediment.</title>
        <authorList>
            <person name="Zhou Z."/>
            <person name="Liu Y."/>
            <person name="Xu W."/>
            <person name="Pan J."/>
            <person name="Luo Z.H."/>
            <person name="Li M."/>
        </authorList>
    </citation>
    <scope>NUCLEOTIDE SEQUENCE [LARGE SCALE GENOMIC DNA]</scope>
    <source>
        <strain evidence="4">SpSt-508</strain>
    </source>
</reference>
<dbReference type="AlphaFoldDB" id="A0A7C4QGZ3"/>